<evidence type="ECO:0000313" key="3">
    <source>
        <dbReference type="EMBL" id="KAK5626694.1"/>
    </source>
</evidence>
<accession>A0AAN7UD27</accession>
<evidence type="ECO:0000256" key="1">
    <source>
        <dbReference type="ARBA" id="ARBA00008383"/>
    </source>
</evidence>
<dbReference type="InterPro" id="IPR050509">
    <property type="entry name" value="CoA-transferase_III"/>
</dbReference>
<gene>
    <name evidence="3" type="ORF">RRF57_002409</name>
</gene>
<comment type="similarity">
    <text evidence="1">Belongs to the CoA-transferase III family.</text>
</comment>
<dbReference type="PANTHER" id="PTHR48228">
    <property type="entry name" value="SUCCINYL-COA--D-CITRAMALATE COA-TRANSFERASE"/>
    <property type="match status" value="1"/>
</dbReference>
<dbReference type="EMBL" id="JAWHQM010000004">
    <property type="protein sequence ID" value="KAK5626694.1"/>
    <property type="molecule type" value="Genomic_DNA"/>
</dbReference>
<dbReference type="GO" id="GO:0003824">
    <property type="term" value="F:catalytic activity"/>
    <property type="evidence" value="ECO:0007669"/>
    <property type="project" value="InterPro"/>
</dbReference>
<dbReference type="AlphaFoldDB" id="A0AAN7UD27"/>
<dbReference type="Pfam" id="PF02515">
    <property type="entry name" value="CoA_transf_3"/>
    <property type="match status" value="1"/>
</dbReference>
<dbReference type="InterPro" id="IPR003673">
    <property type="entry name" value="CoA-Trfase_fam_III"/>
</dbReference>
<proteinExistence type="inferred from homology"/>
<dbReference type="Proteomes" id="UP001305414">
    <property type="component" value="Unassembled WGS sequence"/>
</dbReference>
<comment type="caution">
    <text evidence="3">The sequence shown here is derived from an EMBL/GenBank/DDBJ whole genome shotgun (WGS) entry which is preliminary data.</text>
</comment>
<feature type="compositionally biased region" description="Basic and acidic residues" evidence="2">
    <location>
        <begin position="73"/>
        <end position="84"/>
    </location>
</feature>
<protein>
    <recommendedName>
        <fullName evidence="5">CoA-transferase family III</fullName>
    </recommendedName>
</protein>
<dbReference type="PANTHER" id="PTHR48228:SF4">
    <property type="entry name" value="BLR3030 PROTEIN"/>
    <property type="match status" value="1"/>
</dbReference>
<dbReference type="Gene3D" id="3.40.50.10540">
    <property type="entry name" value="Crotonobetainyl-coa:carnitine coa-transferase, domain 1"/>
    <property type="match status" value="1"/>
</dbReference>
<feature type="region of interest" description="Disordered" evidence="2">
    <location>
        <begin position="73"/>
        <end position="94"/>
    </location>
</feature>
<evidence type="ECO:0008006" key="5">
    <source>
        <dbReference type="Google" id="ProtNLM"/>
    </source>
</evidence>
<reference evidence="3 4" key="1">
    <citation type="submission" date="2023-10" db="EMBL/GenBank/DDBJ databases">
        <title>Draft genome sequence of Xylaria bambusicola isolate GMP-LS, the root and basal stem rot pathogen of sugarcane in Indonesia.</title>
        <authorList>
            <person name="Selvaraj P."/>
            <person name="Muralishankar V."/>
            <person name="Muruganantham S."/>
            <person name="Sp S."/>
            <person name="Haryani S."/>
            <person name="Lau K.J.X."/>
            <person name="Naqvi N.I."/>
        </authorList>
    </citation>
    <scope>NUCLEOTIDE SEQUENCE [LARGE SCALE GENOMIC DNA]</scope>
    <source>
        <strain evidence="3">GMP-LS</strain>
    </source>
</reference>
<organism evidence="3 4">
    <name type="scientific">Xylaria bambusicola</name>
    <dbReference type="NCBI Taxonomy" id="326684"/>
    <lineage>
        <taxon>Eukaryota</taxon>
        <taxon>Fungi</taxon>
        <taxon>Dikarya</taxon>
        <taxon>Ascomycota</taxon>
        <taxon>Pezizomycotina</taxon>
        <taxon>Sordariomycetes</taxon>
        <taxon>Xylariomycetidae</taxon>
        <taxon>Xylariales</taxon>
        <taxon>Xylariaceae</taxon>
        <taxon>Xylaria</taxon>
    </lineage>
</organism>
<name>A0AAN7UD27_9PEZI</name>
<dbReference type="SUPFAM" id="SSF89796">
    <property type="entry name" value="CoA-transferase family III (CaiB/BaiF)"/>
    <property type="match status" value="2"/>
</dbReference>
<sequence>MTNRTAFTASDIVAEIWTHLDLPPSALSSLSLPGTTKKPVVRSSFKIGLLAQSTVALSALSAAVAHSICARSDSDLEENTKGEDEDKEVEGMDTPRTTVPLRHAILEFQCEKLYTLSGAPPVESWGPIGGLYPTADGYVRIHDNFPHHRLGALALLGLEETCRDRDAVAERTRRWKSVDLERVAVEQKGLAIYALRSYQEWDALPQAKAVRDFPVSLRRVGTSSSGSGCNRRRMNVSGPKCLSGLRVLEFSRVIAAPVAGKTLAAHGADVLWVTCPRLPDIPGLDREFARGKKSVCLDLDVHEDEEKVLRLARDADVVIQGYRPGSLAARGLDVESLGKMTPGIIVANLSAFGPEGEWKDRRGFDSLVQTASGMNVSEAEHYGRGEAAKALPCQALDHGAGFLLAAGVCAAVYHREKDRREGRRVDAYVVDVSLAGMMKYLKSLGQYGERSGFDGDDLMVLGASGERSEEEEAFFETKQTAFGEMTFLKHSASVEGLEPDWDIMPMPLGSSEAAWPGL</sequence>
<evidence type="ECO:0000256" key="2">
    <source>
        <dbReference type="SAM" id="MobiDB-lite"/>
    </source>
</evidence>
<evidence type="ECO:0000313" key="4">
    <source>
        <dbReference type="Proteomes" id="UP001305414"/>
    </source>
</evidence>
<dbReference type="InterPro" id="IPR023606">
    <property type="entry name" value="CoA-Trfase_III_dom_1_sf"/>
</dbReference>
<keyword evidence="4" id="KW-1185">Reference proteome</keyword>